<dbReference type="InterPro" id="IPR001320">
    <property type="entry name" value="Iontro_rcpt_C"/>
</dbReference>
<evidence type="ECO:0000256" key="10">
    <source>
        <dbReference type="ARBA" id="ARBA00023180"/>
    </source>
</evidence>
<evidence type="ECO:0000256" key="5">
    <source>
        <dbReference type="ARBA" id="ARBA00022692"/>
    </source>
</evidence>
<comment type="subcellular location">
    <subcellularLocation>
        <location evidence="1">Cell membrane</location>
        <topology evidence="1">Multi-pass membrane protein</topology>
    </subcellularLocation>
</comment>
<evidence type="ECO:0000256" key="3">
    <source>
        <dbReference type="ARBA" id="ARBA00022448"/>
    </source>
</evidence>
<feature type="transmembrane region" description="Helical" evidence="13">
    <location>
        <begin position="351"/>
        <end position="372"/>
    </location>
</feature>
<evidence type="ECO:0000256" key="1">
    <source>
        <dbReference type="ARBA" id="ARBA00004651"/>
    </source>
</evidence>
<feature type="domain" description="Ionotropic glutamate receptor L-glutamate and glycine-binding" evidence="14">
    <location>
        <begin position="19"/>
        <end position="77"/>
    </location>
</feature>
<keyword evidence="6 13" id="KW-1133">Transmembrane helix</keyword>
<dbReference type="EMBL" id="NJHN03000062">
    <property type="protein sequence ID" value="KAH9418923.1"/>
    <property type="molecule type" value="Genomic_DNA"/>
</dbReference>
<evidence type="ECO:0000259" key="14">
    <source>
        <dbReference type="SMART" id="SM00918"/>
    </source>
</evidence>
<comment type="caution">
    <text evidence="15">The sequence shown here is derived from an EMBL/GenBank/DDBJ whole genome shotgun (WGS) entry which is preliminary data.</text>
</comment>
<name>A0ABQ8J961_DERPT</name>
<dbReference type="PANTHER" id="PTHR42643:SF24">
    <property type="entry name" value="IONOTROPIC RECEPTOR 60A"/>
    <property type="match status" value="1"/>
</dbReference>
<sequence>MKLNLSNRIFHIGYNNDLPFTGIDDQRQTFDGIEVQLLQTLSDYFNFQIKFINCHGVYGSLSTNSSNWTGIIGKVMNNEFDLAIGGILLSYDRSLAINFLYPHWVDHLSFATPPPIENYIDYLILLRPFEWTVWFCLSMIMVIFFLYDNLFKQFYHQQQQQHQHDSLLWINLTYLLRQPYSLLKNLSISMKIIVILWIFATMIISNLYGGFLYSILTIPISLTIDTIDKLAIASKQNHIIVLGFQSTEVYTSLYRSNIRSIHEISIRMKFVKNSDVGFRIIGQLICTGIINRWKDIELRKARINRRFNINPINPNNDTDNTTEDNKQESINDIVPVKIFPKLTIKHLESLFVFYIIFMLKSLLIFLIEILLIRYNALFLGKF</sequence>
<evidence type="ECO:0000256" key="4">
    <source>
        <dbReference type="ARBA" id="ARBA00022475"/>
    </source>
</evidence>
<keyword evidence="8 13" id="KW-0472">Membrane</keyword>
<organism evidence="15 16">
    <name type="scientific">Dermatophagoides pteronyssinus</name>
    <name type="common">European house dust mite</name>
    <dbReference type="NCBI Taxonomy" id="6956"/>
    <lineage>
        <taxon>Eukaryota</taxon>
        <taxon>Metazoa</taxon>
        <taxon>Ecdysozoa</taxon>
        <taxon>Arthropoda</taxon>
        <taxon>Chelicerata</taxon>
        <taxon>Arachnida</taxon>
        <taxon>Acari</taxon>
        <taxon>Acariformes</taxon>
        <taxon>Sarcoptiformes</taxon>
        <taxon>Astigmata</taxon>
        <taxon>Psoroptidia</taxon>
        <taxon>Analgoidea</taxon>
        <taxon>Pyroglyphidae</taxon>
        <taxon>Dermatophagoidinae</taxon>
        <taxon>Dermatophagoides</taxon>
    </lineage>
</organism>
<dbReference type="SMART" id="SM00918">
    <property type="entry name" value="Lig_chan-Glu_bd"/>
    <property type="match status" value="1"/>
</dbReference>
<reference evidence="15 16" key="1">
    <citation type="journal article" date="2018" name="J. Allergy Clin. Immunol.">
        <title>High-quality assembly of Dermatophagoides pteronyssinus genome and transcriptome reveals a wide range of novel allergens.</title>
        <authorList>
            <person name="Liu X.Y."/>
            <person name="Yang K.Y."/>
            <person name="Wang M.Q."/>
            <person name="Kwok J.S."/>
            <person name="Zeng X."/>
            <person name="Yang Z."/>
            <person name="Xiao X.J."/>
            <person name="Lau C.P."/>
            <person name="Li Y."/>
            <person name="Huang Z.M."/>
            <person name="Ba J.G."/>
            <person name="Yim A.K."/>
            <person name="Ouyang C.Y."/>
            <person name="Ngai S.M."/>
            <person name="Chan T.F."/>
            <person name="Leung E.L."/>
            <person name="Liu L."/>
            <person name="Liu Z.G."/>
            <person name="Tsui S.K."/>
        </authorList>
    </citation>
    <scope>NUCLEOTIDE SEQUENCE [LARGE SCALE GENOMIC DNA]</scope>
    <source>
        <strain evidence="15">Derp</strain>
    </source>
</reference>
<keyword evidence="5 13" id="KW-0812">Transmembrane</keyword>
<dbReference type="Pfam" id="PF00060">
    <property type="entry name" value="Lig_chan"/>
    <property type="match status" value="1"/>
</dbReference>
<evidence type="ECO:0000256" key="2">
    <source>
        <dbReference type="ARBA" id="ARBA00008685"/>
    </source>
</evidence>
<keyword evidence="7" id="KW-0406">Ion transport</keyword>
<feature type="transmembrane region" description="Helical" evidence="13">
    <location>
        <begin position="276"/>
        <end position="293"/>
    </location>
</feature>
<dbReference type="Pfam" id="PF10613">
    <property type="entry name" value="Lig_chan-Glu_bd"/>
    <property type="match status" value="1"/>
</dbReference>
<keyword evidence="11" id="KW-1071">Ligand-gated ion channel</keyword>
<dbReference type="PANTHER" id="PTHR42643">
    <property type="entry name" value="IONOTROPIC RECEPTOR 20A-RELATED"/>
    <property type="match status" value="1"/>
</dbReference>
<evidence type="ECO:0000256" key="7">
    <source>
        <dbReference type="ARBA" id="ARBA00023065"/>
    </source>
</evidence>
<evidence type="ECO:0000313" key="15">
    <source>
        <dbReference type="EMBL" id="KAH9418923.1"/>
    </source>
</evidence>
<evidence type="ECO:0000256" key="13">
    <source>
        <dbReference type="SAM" id="Phobius"/>
    </source>
</evidence>
<proteinExistence type="inferred from homology"/>
<evidence type="ECO:0000256" key="6">
    <source>
        <dbReference type="ARBA" id="ARBA00022989"/>
    </source>
</evidence>
<dbReference type="Proteomes" id="UP000887458">
    <property type="component" value="Unassembled WGS sequence"/>
</dbReference>
<evidence type="ECO:0000313" key="16">
    <source>
        <dbReference type="Proteomes" id="UP000887458"/>
    </source>
</evidence>
<reference evidence="15 16" key="2">
    <citation type="journal article" date="2022" name="Mol. Biol. Evol.">
        <title>Comparative Genomics Reveals Insights into the Divergent Evolution of Astigmatic Mites and Household Pest Adaptations.</title>
        <authorList>
            <person name="Xiong Q."/>
            <person name="Wan A.T."/>
            <person name="Liu X."/>
            <person name="Fung C.S."/>
            <person name="Xiao X."/>
            <person name="Malainual N."/>
            <person name="Hou J."/>
            <person name="Wang L."/>
            <person name="Wang M."/>
            <person name="Yang K.Y."/>
            <person name="Cui Y."/>
            <person name="Leung E.L."/>
            <person name="Nong W."/>
            <person name="Shin S.K."/>
            <person name="Au S.W."/>
            <person name="Jeong K.Y."/>
            <person name="Chew F.T."/>
            <person name="Hui J.H."/>
            <person name="Leung T.F."/>
            <person name="Tungtrongchitr A."/>
            <person name="Zhong N."/>
            <person name="Liu Z."/>
            <person name="Tsui S.K."/>
        </authorList>
    </citation>
    <scope>NUCLEOTIDE SEQUENCE [LARGE SCALE GENOMIC DNA]</scope>
    <source>
        <strain evidence="15">Derp</strain>
    </source>
</reference>
<keyword evidence="16" id="KW-1185">Reference proteome</keyword>
<keyword evidence="3" id="KW-0813">Transport</keyword>
<keyword evidence="9" id="KW-0675">Receptor</keyword>
<accession>A0ABQ8J961</accession>
<dbReference type="InterPro" id="IPR052192">
    <property type="entry name" value="Insect_Ionotropic_Sensory_Rcpt"/>
</dbReference>
<evidence type="ECO:0000256" key="11">
    <source>
        <dbReference type="ARBA" id="ARBA00023286"/>
    </source>
</evidence>
<evidence type="ECO:0000256" key="8">
    <source>
        <dbReference type="ARBA" id="ARBA00023136"/>
    </source>
</evidence>
<keyword evidence="10" id="KW-0325">Glycoprotein</keyword>
<dbReference type="InterPro" id="IPR019594">
    <property type="entry name" value="Glu/Gly-bd"/>
</dbReference>
<protein>
    <recommendedName>
        <fullName evidence="14">Ionotropic glutamate receptor L-glutamate and glycine-binding domain-containing protein</fullName>
    </recommendedName>
</protein>
<feature type="transmembrane region" description="Helical" evidence="13">
    <location>
        <begin position="131"/>
        <end position="151"/>
    </location>
</feature>
<evidence type="ECO:0000256" key="9">
    <source>
        <dbReference type="ARBA" id="ARBA00023170"/>
    </source>
</evidence>
<dbReference type="Gene3D" id="1.10.287.70">
    <property type="match status" value="1"/>
</dbReference>
<feature type="transmembrane region" description="Helical" evidence="13">
    <location>
        <begin position="192"/>
        <end position="216"/>
    </location>
</feature>
<keyword evidence="4" id="KW-1003">Cell membrane</keyword>
<gene>
    <name evidence="15" type="ORF">DERP_004251</name>
</gene>
<dbReference type="Gene3D" id="3.40.190.10">
    <property type="entry name" value="Periplasmic binding protein-like II"/>
    <property type="match status" value="1"/>
</dbReference>
<dbReference type="SUPFAM" id="SSF53850">
    <property type="entry name" value="Periplasmic binding protein-like II"/>
    <property type="match status" value="1"/>
</dbReference>
<comment type="similarity">
    <text evidence="2">Belongs to the glutamate-gated ion channel (TC 1.A.10.1) family.</text>
</comment>
<keyword evidence="12" id="KW-0407">Ion channel</keyword>
<evidence type="ECO:0000256" key="12">
    <source>
        <dbReference type="ARBA" id="ARBA00023303"/>
    </source>
</evidence>